<dbReference type="InterPro" id="IPR036271">
    <property type="entry name" value="Tet_transcr_reg_TetR-rel_C_sf"/>
</dbReference>
<dbReference type="RefSeq" id="WP_092472375.1">
    <property type="nucleotide sequence ID" value="NZ_FOOX01000012.1"/>
</dbReference>
<keyword evidence="7" id="KW-1185">Reference proteome</keyword>
<dbReference type="EMBL" id="FOOX01000012">
    <property type="protein sequence ID" value="SFG93239.1"/>
    <property type="molecule type" value="Genomic_DNA"/>
</dbReference>
<dbReference type="PROSITE" id="PS50977">
    <property type="entry name" value="HTH_TETR_2"/>
    <property type="match status" value="1"/>
</dbReference>
<evidence type="ECO:0000313" key="7">
    <source>
        <dbReference type="Proteomes" id="UP000199337"/>
    </source>
</evidence>
<evidence type="ECO:0000256" key="2">
    <source>
        <dbReference type="ARBA" id="ARBA00023125"/>
    </source>
</evidence>
<keyword evidence="1" id="KW-0805">Transcription regulation</keyword>
<sequence length="211" mass="24406">MKLNKRNRTERRKEETKNKIIAAAMALYNKQGFDQTTVEQIAEEADVALGTIYNHFPAKEAIICEYVQRIIREQGPEALRLVLQLPDTRSRLTAALRKSLEWMQFESNKEIYERYYTYRMQKVFQVIRDWDLSLSSGFRDVLAPIIELGKETGEIRRDIDSMALAAHLESMHSNAAVVWLTHPELFPIDDGINMILDLFLNGAGNRESDNE</sequence>
<evidence type="ECO:0000256" key="1">
    <source>
        <dbReference type="ARBA" id="ARBA00023015"/>
    </source>
</evidence>
<proteinExistence type="predicted"/>
<evidence type="ECO:0000259" key="5">
    <source>
        <dbReference type="PROSITE" id="PS50977"/>
    </source>
</evidence>
<dbReference type="STRING" id="341036.SAMN05660649_03194"/>
<reference evidence="7" key="1">
    <citation type="submission" date="2016-10" db="EMBL/GenBank/DDBJ databases">
        <authorList>
            <person name="Varghese N."/>
            <person name="Submissions S."/>
        </authorList>
    </citation>
    <scope>NUCLEOTIDE SEQUENCE [LARGE SCALE GENOMIC DNA]</scope>
    <source>
        <strain evidence="7">DSM 17038</strain>
    </source>
</reference>
<dbReference type="PANTHER" id="PTHR30055">
    <property type="entry name" value="HTH-TYPE TRANSCRIPTIONAL REGULATOR RUTR"/>
    <property type="match status" value="1"/>
</dbReference>
<dbReference type="InterPro" id="IPR023772">
    <property type="entry name" value="DNA-bd_HTH_TetR-type_CS"/>
</dbReference>
<dbReference type="SUPFAM" id="SSF46689">
    <property type="entry name" value="Homeodomain-like"/>
    <property type="match status" value="1"/>
</dbReference>
<keyword evidence="3" id="KW-0804">Transcription</keyword>
<dbReference type="Proteomes" id="UP000199337">
    <property type="component" value="Unassembled WGS sequence"/>
</dbReference>
<dbReference type="InterPro" id="IPR009057">
    <property type="entry name" value="Homeodomain-like_sf"/>
</dbReference>
<evidence type="ECO:0000313" key="6">
    <source>
        <dbReference type="EMBL" id="SFG93239.1"/>
    </source>
</evidence>
<dbReference type="Gene3D" id="1.10.357.10">
    <property type="entry name" value="Tetracycline Repressor, domain 2"/>
    <property type="match status" value="1"/>
</dbReference>
<dbReference type="InterPro" id="IPR050109">
    <property type="entry name" value="HTH-type_TetR-like_transc_reg"/>
</dbReference>
<feature type="domain" description="HTH tetR-type" evidence="5">
    <location>
        <begin position="14"/>
        <end position="74"/>
    </location>
</feature>
<dbReference type="SUPFAM" id="SSF48498">
    <property type="entry name" value="Tetracyclin repressor-like, C-terminal domain"/>
    <property type="match status" value="1"/>
</dbReference>
<gene>
    <name evidence="6" type="ORF">SAMN05660649_03194</name>
</gene>
<dbReference type="Pfam" id="PF00440">
    <property type="entry name" value="TetR_N"/>
    <property type="match status" value="1"/>
</dbReference>
<dbReference type="PRINTS" id="PR00455">
    <property type="entry name" value="HTHTETR"/>
</dbReference>
<evidence type="ECO:0000256" key="3">
    <source>
        <dbReference type="ARBA" id="ARBA00023163"/>
    </source>
</evidence>
<dbReference type="GO" id="GO:0003700">
    <property type="term" value="F:DNA-binding transcription factor activity"/>
    <property type="evidence" value="ECO:0007669"/>
    <property type="project" value="TreeGrafter"/>
</dbReference>
<dbReference type="InterPro" id="IPR001647">
    <property type="entry name" value="HTH_TetR"/>
</dbReference>
<dbReference type="AlphaFoldDB" id="A0A1I2VXW8"/>
<keyword evidence="2 4" id="KW-0238">DNA-binding</keyword>
<protein>
    <submittedName>
        <fullName evidence="6">Transcriptional regulator, TetR family</fullName>
    </submittedName>
</protein>
<dbReference type="PROSITE" id="PS01081">
    <property type="entry name" value="HTH_TETR_1"/>
    <property type="match status" value="1"/>
</dbReference>
<dbReference type="GO" id="GO:0000976">
    <property type="term" value="F:transcription cis-regulatory region binding"/>
    <property type="evidence" value="ECO:0007669"/>
    <property type="project" value="TreeGrafter"/>
</dbReference>
<name>A0A1I2VXW8_9FIRM</name>
<accession>A0A1I2VXW8</accession>
<organism evidence="6 7">
    <name type="scientific">Desulfotruncus arcticus DSM 17038</name>
    <dbReference type="NCBI Taxonomy" id="1121424"/>
    <lineage>
        <taxon>Bacteria</taxon>
        <taxon>Bacillati</taxon>
        <taxon>Bacillota</taxon>
        <taxon>Clostridia</taxon>
        <taxon>Eubacteriales</taxon>
        <taxon>Desulfallaceae</taxon>
        <taxon>Desulfotruncus</taxon>
    </lineage>
</organism>
<evidence type="ECO:0000256" key="4">
    <source>
        <dbReference type="PROSITE-ProRule" id="PRU00335"/>
    </source>
</evidence>
<feature type="DNA-binding region" description="H-T-H motif" evidence="4">
    <location>
        <begin position="37"/>
        <end position="56"/>
    </location>
</feature>
<dbReference type="PANTHER" id="PTHR30055:SF234">
    <property type="entry name" value="HTH-TYPE TRANSCRIPTIONAL REGULATOR BETI"/>
    <property type="match status" value="1"/>
</dbReference>
<dbReference type="OrthoDB" id="268339at2"/>